<keyword evidence="3" id="KW-1185">Reference proteome</keyword>
<dbReference type="PANTHER" id="PTHR43355:SF2">
    <property type="entry name" value="FLAVIN REDUCTASE (NADPH)"/>
    <property type="match status" value="1"/>
</dbReference>
<comment type="caution">
    <text evidence="2">The sequence shown here is derived from an EMBL/GenBank/DDBJ whole genome shotgun (WGS) entry which is preliminary data.</text>
</comment>
<proteinExistence type="predicted"/>
<accession>A0ABT4B2Z9</accession>
<dbReference type="InterPro" id="IPR036291">
    <property type="entry name" value="NAD(P)-bd_dom_sf"/>
</dbReference>
<evidence type="ECO:0000259" key="1">
    <source>
        <dbReference type="Pfam" id="PF13460"/>
    </source>
</evidence>
<dbReference type="Proteomes" id="UP001151002">
    <property type="component" value="Unassembled WGS sequence"/>
</dbReference>
<dbReference type="EMBL" id="JAPNTZ010000008">
    <property type="protein sequence ID" value="MCY1140874.1"/>
    <property type="molecule type" value="Genomic_DNA"/>
</dbReference>
<protein>
    <submittedName>
        <fullName evidence="2">SDR family oxidoreductase</fullName>
    </submittedName>
</protein>
<dbReference type="CDD" id="cd05244">
    <property type="entry name" value="BVR-B_like_SDR_a"/>
    <property type="match status" value="1"/>
</dbReference>
<dbReference type="PANTHER" id="PTHR43355">
    <property type="entry name" value="FLAVIN REDUCTASE (NADPH)"/>
    <property type="match status" value="1"/>
</dbReference>
<dbReference type="RefSeq" id="WP_267565215.1">
    <property type="nucleotide sequence ID" value="NZ_JAPNTZ010000008.1"/>
</dbReference>
<dbReference type="InterPro" id="IPR051606">
    <property type="entry name" value="Polyketide_Oxido-like"/>
</dbReference>
<evidence type="ECO:0000313" key="2">
    <source>
        <dbReference type="EMBL" id="MCY1140874.1"/>
    </source>
</evidence>
<sequence>MKLTVFGATGGTGIQVVRQACAAGHDVTAVVRDPARLSLKSPTLQVVQADVMDPAAIAAAVSGRDAVVSAIGPREGRAPTSVCADSARAIIAAMQQQGTTRLVVVSNSGMHVDDQDGAFVRAVVKPLLGRYLKHAYADMRRMEELVEASALDWTIMRPPRLTNAAATGSYRTARNKNVRGGSVIARADLAAGILAALTDDGTVRAAVSIAR</sequence>
<name>A0ABT4B2Z9_9ACTN</name>
<dbReference type="Gene3D" id="3.40.50.720">
    <property type="entry name" value="NAD(P)-binding Rossmann-like Domain"/>
    <property type="match status" value="1"/>
</dbReference>
<reference evidence="2" key="1">
    <citation type="submission" date="2022-11" db="EMBL/GenBank/DDBJ databases">
        <authorList>
            <person name="Somphong A."/>
            <person name="Phongsopitanun W."/>
        </authorList>
    </citation>
    <scope>NUCLEOTIDE SEQUENCE</scope>
    <source>
        <strain evidence="2">Pm04-4</strain>
    </source>
</reference>
<dbReference type="SUPFAM" id="SSF51735">
    <property type="entry name" value="NAD(P)-binding Rossmann-fold domains"/>
    <property type="match status" value="1"/>
</dbReference>
<dbReference type="InterPro" id="IPR016040">
    <property type="entry name" value="NAD(P)-bd_dom"/>
</dbReference>
<dbReference type="Pfam" id="PF13460">
    <property type="entry name" value="NAD_binding_10"/>
    <property type="match status" value="1"/>
</dbReference>
<evidence type="ECO:0000313" key="3">
    <source>
        <dbReference type="Proteomes" id="UP001151002"/>
    </source>
</evidence>
<organism evidence="2 3">
    <name type="scientific">Paractinoplanes pyxinae</name>
    <dbReference type="NCBI Taxonomy" id="2997416"/>
    <lineage>
        <taxon>Bacteria</taxon>
        <taxon>Bacillati</taxon>
        <taxon>Actinomycetota</taxon>
        <taxon>Actinomycetes</taxon>
        <taxon>Micromonosporales</taxon>
        <taxon>Micromonosporaceae</taxon>
        <taxon>Paractinoplanes</taxon>
    </lineage>
</organism>
<feature type="domain" description="NAD(P)-binding" evidence="1">
    <location>
        <begin position="7"/>
        <end position="199"/>
    </location>
</feature>
<gene>
    <name evidence="2" type="ORF">OWR29_22985</name>
</gene>